<evidence type="ECO:0000313" key="1">
    <source>
        <dbReference type="EMBL" id="ERI10815.1"/>
    </source>
</evidence>
<dbReference type="HOGENOM" id="CLU_2614285_0_0_9"/>
<gene>
    <name evidence="1" type="ORF">HMPREF0083_01071</name>
</gene>
<reference evidence="1 2" key="1">
    <citation type="submission" date="2013-08" db="EMBL/GenBank/DDBJ databases">
        <authorList>
            <person name="Weinstock G."/>
            <person name="Sodergren E."/>
            <person name="Wylie T."/>
            <person name="Fulton L."/>
            <person name="Fulton R."/>
            <person name="Fronick C."/>
            <person name="O'Laughlin M."/>
            <person name="Godfrey J."/>
            <person name="Miner T."/>
            <person name="Herter B."/>
            <person name="Appelbaum E."/>
            <person name="Cordes M."/>
            <person name="Lek S."/>
            <person name="Wollam A."/>
            <person name="Pepin K.H."/>
            <person name="Palsikar V.B."/>
            <person name="Mitreva M."/>
            <person name="Wilson R.K."/>
        </authorList>
    </citation>
    <scope>NUCLEOTIDE SEQUENCE [LARGE SCALE GENOMIC DNA]</scope>
    <source>
        <strain evidence="1 2">ATCC 12856</strain>
    </source>
</reference>
<protein>
    <submittedName>
        <fullName evidence="1">Uncharacterized protein</fullName>
    </submittedName>
</protein>
<keyword evidence="2" id="KW-1185">Reference proteome</keyword>
<dbReference type="STRING" id="649747.HMPREF0083_01071"/>
<dbReference type="PATRIC" id="fig|649747.3.peg.971"/>
<proteinExistence type="predicted"/>
<organism evidence="1 2">
    <name type="scientific">Aneurinibacillus aneurinilyticus ATCC 12856</name>
    <dbReference type="NCBI Taxonomy" id="649747"/>
    <lineage>
        <taxon>Bacteria</taxon>
        <taxon>Bacillati</taxon>
        <taxon>Bacillota</taxon>
        <taxon>Bacilli</taxon>
        <taxon>Bacillales</taxon>
        <taxon>Paenibacillaceae</taxon>
        <taxon>Aneurinibacillus group</taxon>
        <taxon>Aneurinibacillus</taxon>
    </lineage>
</organism>
<accession>U1X782</accession>
<comment type="caution">
    <text evidence="1">The sequence shown here is derived from an EMBL/GenBank/DDBJ whole genome shotgun (WGS) entry which is preliminary data.</text>
</comment>
<dbReference type="Proteomes" id="UP000016511">
    <property type="component" value="Unassembled WGS sequence"/>
</dbReference>
<dbReference type="AlphaFoldDB" id="U1X782"/>
<dbReference type="EMBL" id="AWSJ01000066">
    <property type="protein sequence ID" value="ERI10815.1"/>
    <property type="molecule type" value="Genomic_DNA"/>
</dbReference>
<sequence>MKGEGYMKKITVIGTAYLRVDYSVELPMSETDFDALPAEMQNDLLETHIDWLEECKQAEVQDFDIDEIEETEEGEESE</sequence>
<dbReference type="eggNOG" id="ENOG502ZW9F">
    <property type="taxonomic scope" value="Bacteria"/>
</dbReference>
<name>U1X782_ANEAE</name>
<evidence type="ECO:0000313" key="2">
    <source>
        <dbReference type="Proteomes" id="UP000016511"/>
    </source>
</evidence>